<evidence type="ECO:0000313" key="6">
    <source>
        <dbReference type="EMBL" id="GER02809.1"/>
    </source>
</evidence>
<dbReference type="EMBL" id="BKCN01000002">
    <property type="protein sequence ID" value="GER02809.1"/>
    <property type="molecule type" value="Genomic_DNA"/>
</dbReference>
<dbReference type="Proteomes" id="UP000324996">
    <property type="component" value="Unassembled WGS sequence"/>
</dbReference>
<dbReference type="GO" id="GO:0005198">
    <property type="term" value="F:structural molecule activity"/>
    <property type="evidence" value="ECO:0007669"/>
    <property type="project" value="InterPro"/>
</dbReference>
<evidence type="ECO:0000256" key="1">
    <source>
        <dbReference type="ARBA" id="ARBA00004365"/>
    </source>
</evidence>
<feature type="domain" description="Flagellin N-terminal" evidence="5">
    <location>
        <begin position="5"/>
        <end position="140"/>
    </location>
</feature>
<accession>A0A5A7N6W7</accession>
<dbReference type="InterPro" id="IPR001029">
    <property type="entry name" value="Flagellin_N"/>
</dbReference>
<name>A0A5A7N6W7_9PROT</name>
<evidence type="ECO:0000313" key="7">
    <source>
        <dbReference type="Proteomes" id="UP000324996"/>
    </source>
</evidence>
<gene>
    <name evidence="6" type="ORF">JCM17846_04910</name>
</gene>
<proteinExistence type="inferred from homology"/>
<evidence type="ECO:0000256" key="3">
    <source>
        <dbReference type="ARBA" id="ARBA00005709"/>
    </source>
</evidence>
<keyword evidence="4" id="KW-0975">Bacterial flagellum</keyword>
<dbReference type="Pfam" id="PF00669">
    <property type="entry name" value="Flagellin_N"/>
    <property type="match status" value="1"/>
</dbReference>
<protein>
    <recommendedName>
        <fullName evidence="5">Flagellin N-terminal domain-containing protein</fullName>
    </recommendedName>
</protein>
<comment type="similarity">
    <text evidence="3">Belongs to the bacterial flagellin family.</text>
</comment>
<keyword evidence="7" id="KW-1185">Reference proteome</keyword>
<dbReference type="GO" id="GO:0005576">
    <property type="term" value="C:extracellular region"/>
    <property type="evidence" value="ECO:0007669"/>
    <property type="project" value="UniProtKB-SubCell"/>
</dbReference>
<dbReference type="GO" id="GO:0009288">
    <property type="term" value="C:bacterial-type flagellum"/>
    <property type="evidence" value="ECO:0007669"/>
    <property type="project" value="UniProtKB-SubCell"/>
</dbReference>
<sequence length="227" mass="24083">MAFSVNTNAGAFLALQSLSSTNRELATTQDRISTGLEVASVRDDSATFLIAQNQRSDLAGINAARSSLDRASSTLDVGVNAAEAVSDLLISAREIAVSVQDTGLDQASVDSLNRDFSALVSQIDSIVGQAEFNGVNIVDGGGQNVDAITGVNRAGDISRISVAGVDLRTNSTTATSTLIPLIWELWTIWVPSMGHLMNNRPFWLPCGMPGMIRMPSFPTSMAFCRLM</sequence>
<dbReference type="PANTHER" id="PTHR42792:SF2">
    <property type="entry name" value="FLAGELLIN"/>
    <property type="match status" value="1"/>
</dbReference>
<reference evidence="6 7" key="1">
    <citation type="submission" date="2019-09" db="EMBL/GenBank/DDBJ databases">
        <title>NBRP : Genome information of microbial organism related human and environment.</title>
        <authorList>
            <person name="Hattori M."/>
            <person name="Oshima K."/>
            <person name="Inaba H."/>
            <person name="Suda W."/>
            <person name="Sakamoto M."/>
            <person name="Iino T."/>
            <person name="Kitahara M."/>
            <person name="Oshida Y."/>
            <person name="Iida T."/>
            <person name="Kudo T."/>
            <person name="Itoh T."/>
            <person name="Ohkuma M."/>
        </authorList>
    </citation>
    <scope>NUCLEOTIDE SEQUENCE [LARGE SCALE GENOMIC DNA]</scope>
    <source>
        <strain evidence="6 7">Q-1</strain>
    </source>
</reference>
<dbReference type="InterPro" id="IPR001492">
    <property type="entry name" value="Flagellin"/>
</dbReference>
<evidence type="ECO:0000256" key="2">
    <source>
        <dbReference type="ARBA" id="ARBA00004613"/>
    </source>
</evidence>
<dbReference type="RefSeq" id="WP_150006738.1">
    <property type="nucleotide sequence ID" value="NZ_BKCN01000002.1"/>
</dbReference>
<dbReference type="PANTHER" id="PTHR42792">
    <property type="entry name" value="FLAGELLIN"/>
    <property type="match status" value="1"/>
</dbReference>
<dbReference type="SUPFAM" id="SSF64518">
    <property type="entry name" value="Phase 1 flagellin"/>
    <property type="match status" value="1"/>
</dbReference>
<evidence type="ECO:0000256" key="4">
    <source>
        <dbReference type="ARBA" id="ARBA00023143"/>
    </source>
</evidence>
<comment type="caution">
    <text evidence="6">The sequence shown here is derived from an EMBL/GenBank/DDBJ whole genome shotgun (WGS) entry which is preliminary data.</text>
</comment>
<comment type="subcellular location">
    <subcellularLocation>
        <location evidence="1">Bacterial flagellum</location>
    </subcellularLocation>
    <subcellularLocation>
        <location evidence="2">Secreted</location>
    </subcellularLocation>
</comment>
<organism evidence="6 7">
    <name type="scientific">Iodidimonas nitroreducens</name>
    <dbReference type="NCBI Taxonomy" id="1236968"/>
    <lineage>
        <taxon>Bacteria</taxon>
        <taxon>Pseudomonadati</taxon>
        <taxon>Pseudomonadota</taxon>
        <taxon>Alphaproteobacteria</taxon>
        <taxon>Iodidimonadales</taxon>
        <taxon>Iodidimonadaceae</taxon>
        <taxon>Iodidimonas</taxon>
    </lineage>
</organism>
<dbReference type="Gene3D" id="1.20.1330.10">
    <property type="entry name" value="f41 fragment of flagellin, N-terminal domain"/>
    <property type="match status" value="1"/>
</dbReference>
<evidence type="ECO:0000259" key="5">
    <source>
        <dbReference type="Pfam" id="PF00669"/>
    </source>
</evidence>
<dbReference type="AlphaFoldDB" id="A0A5A7N6W7"/>